<dbReference type="EMBL" id="CP003789">
    <property type="protein sequence ID" value="AGA64223.1"/>
    <property type="molecule type" value="Genomic_DNA"/>
</dbReference>
<evidence type="ECO:0000256" key="3">
    <source>
        <dbReference type="ARBA" id="ARBA00022842"/>
    </source>
</evidence>
<dbReference type="Proteomes" id="UP000010799">
    <property type="component" value="Chromosome"/>
</dbReference>
<gene>
    <name evidence="5" type="ordered locus">B488_02300</name>
</gene>
<keyword evidence="6" id="KW-1185">Reference proteome</keyword>
<organism evidence="5 6">
    <name type="scientific">Liberibacter crescens (strain BT-1)</name>
    <dbReference type="NCBI Taxonomy" id="1215343"/>
    <lineage>
        <taxon>Bacteria</taxon>
        <taxon>Pseudomonadati</taxon>
        <taxon>Pseudomonadota</taxon>
        <taxon>Alphaproteobacteria</taxon>
        <taxon>Hyphomicrobiales</taxon>
        <taxon>Rhizobiaceae</taxon>
        <taxon>Liberibacter</taxon>
    </lineage>
</organism>
<keyword evidence="2 4" id="KW-0479">Metal-binding</keyword>
<dbReference type="GO" id="GO:0008934">
    <property type="term" value="F:inositol monophosphate 1-phosphatase activity"/>
    <property type="evidence" value="ECO:0007669"/>
    <property type="project" value="TreeGrafter"/>
</dbReference>
<reference evidence="5 6" key="1">
    <citation type="journal article" date="2012" name="Stand. Genomic Sci.">
        <title>Complete genome sequence of Liberibacter crescens BT-1.</title>
        <authorList>
            <person name="Leonard M.T."/>
            <person name="Fagen J.R."/>
            <person name="Davis-Richardson A.G."/>
            <person name="Davis M.J."/>
            <person name="Triplett E.W."/>
        </authorList>
    </citation>
    <scope>NUCLEOTIDE SEQUENCE [LARGE SCALE GENOMIC DNA]</scope>
    <source>
        <strain evidence="5 6">BT-1</strain>
    </source>
</reference>
<evidence type="ECO:0000313" key="6">
    <source>
        <dbReference type="Proteomes" id="UP000010799"/>
    </source>
</evidence>
<dbReference type="InterPro" id="IPR020550">
    <property type="entry name" value="Inositol_monophosphatase_CS"/>
</dbReference>
<dbReference type="PANTHER" id="PTHR20854:SF4">
    <property type="entry name" value="INOSITOL-1-MONOPHOSPHATASE-RELATED"/>
    <property type="match status" value="1"/>
</dbReference>
<dbReference type="GO" id="GO:0046872">
    <property type="term" value="F:metal ion binding"/>
    <property type="evidence" value="ECO:0007669"/>
    <property type="project" value="UniProtKB-KW"/>
</dbReference>
<dbReference type="GO" id="GO:0007165">
    <property type="term" value="P:signal transduction"/>
    <property type="evidence" value="ECO:0007669"/>
    <property type="project" value="TreeGrafter"/>
</dbReference>
<dbReference type="eggNOG" id="COG0483">
    <property type="taxonomic scope" value="Bacteria"/>
</dbReference>
<dbReference type="HOGENOM" id="CLU_044118_3_1_5"/>
<evidence type="ECO:0000256" key="2">
    <source>
        <dbReference type="ARBA" id="ARBA00022723"/>
    </source>
</evidence>
<proteinExistence type="inferred from homology"/>
<feature type="binding site" evidence="4">
    <location>
        <position position="69"/>
    </location>
    <ligand>
        <name>Mg(2+)</name>
        <dbReference type="ChEBI" id="CHEBI:18420"/>
        <label>1</label>
        <note>catalytic</note>
    </ligand>
</feature>
<dbReference type="SUPFAM" id="SSF56655">
    <property type="entry name" value="Carbohydrate phosphatase"/>
    <property type="match status" value="1"/>
</dbReference>
<feature type="binding site" evidence="4">
    <location>
        <position position="89"/>
    </location>
    <ligand>
        <name>Mg(2+)</name>
        <dbReference type="ChEBI" id="CHEBI:18420"/>
        <label>1</label>
        <note>catalytic</note>
    </ligand>
</feature>
<comment type="similarity">
    <text evidence="1">Belongs to the inositol monophosphatase superfamily.</text>
</comment>
<evidence type="ECO:0000313" key="5">
    <source>
        <dbReference type="EMBL" id="AGA64223.1"/>
    </source>
</evidence>
<dbReference type="Gene3D" id="3.30.540.10">
    <property type="entry name" value="Fructose-1,6-Bisphosphatase, subunit A, domain 1"/>
    <property type="match status" value="1"/>
</dbReference>
<evidence type="ECO:0000256" key="4">
    <source>
        <dbReference type="PIRSR" id="PIRSR600760-2"/>
    </source>
</evidence>
<dbReference type="GO" id="GO:0006020">
    <property type="term" value="P:inositol metabolic process"/>
    <property type="evidence" value="ECO:0007669"/>
    <property type="project" value="TreeGrafter"/>
</dbReference>
<dbReference type="PANTHER" id="PTHR20854">
    <property type="entry name" value="INOSITOL MONOPHOSPHATASE"/>
    <property type="match status" value="1"/>
</dbReference>
<name>L0EU82_LIBCB</name>
<feature type="binding site" evidence="4">
    <location>
        <position position="90"/>
    </location>
    <ligand>
        <name>Mg(2+)</name>
        <dbReference type="ChEBI" id="CHEBI:18420"/>
        <label>2</label>
    </ligand>
</feature>
<comment type="cofactor">
    <cofactor evidence="4">
        <name>Mg(2+)</name>
        <dbReference type="ChEBI" id="CHEBI:18420"/>
    </cofactor>
</comment>
<evidence type="ECO:0000256" key="1">
    <source>
        <dbReference type="ARBA" id="ARBA00009759"/>
    </source>
</evidence>
<dbReference type="PRINTS" id="PR00377">
    <property type="entry name" value="IMPHPHTASES"/>
</dbReference>
<dbReference type="PROSITE" id="PS00630">
    <property type="entry name" value="IMP_2"/>
    <property type="match status" value="1"/>
</dbReference>
<dbReference type="KEGG" id="lcc:B488_02300"/>
<dbReference type="STRING" id="1215343.B488_02300"/>
<keyword evidence="3 4" id="KW-0460">Magnesium</keyword>
<dbReference type="RefSeq" id="WP_015272650.1">
    <property type="nucleotide sequence ID" value="NC_019907.1"/>
</dbReference>
<dbReference type="Gene3D" id="3.40.190.80">
    <property type="match status" value="1"/>
</dbReference>
<dbReference type="InterPro" id="IPR000760">
    <property type="entry name" value="Inositol_monophosphatase-like"/>
</dbReference>
<feature type="binding site" evidence="4">
    <location>
        <position position="87"/>
    </location>
    <ligand>
        <name>Mg(2+)</name>
        <dbReference type="ChEBI" id="CHEBI:18420"/>
        <label>1</label>
        <note>catalytic</note>
    </ligand>
</feature>
<dbReference type="CDD" id="cd01638">
    <property type="entry name" value="CysQ"/>
    <property type="match status" value="1"/>
</dbReference>
<dbReference type="GO" id="GO:0046854">
    <property type="term" value="P:phosphatidylinositol phosphate biosynthetic process"/>
    <property type="evidence" value="ECO:0007669"/>
    <property type="project" value="InterPro"/>
</dbReference>
<sequence>MNDWSDDLNIIRFAAREAGQIAMKYFCRSPKVFREKEGGSPVSDADIAVNSYLESFLRPLRPSYGWLSEETDDNFERLAHETLFIIDPIDGTRAFILGDRAWCISIAVVHQGRPVAGVINASALGQEFYVCLGIESSCDGKNISVSSSSIGDNLVVMAEEGDLVSCINCELIQCIPSLALRLSMVADGRIDAALVRRNASDWDLAAVDLLLERAGGALVNLDGQSLIYNRSHVKHGILIASAKRHLPTFLDQLSTL</sequence>
<dbReference type="Pfam" id="PF00459">
    <property type="entry name" value="Inositol_P"/>
    <property type="match status" value="1"/>
</dbReference>
<dbReference type="PATRIC" id="fig|1215343.11.peg.239"/>
<accession>L0EU82</accession>
<feature type="binding site" evidence="4">
    <location>
        <position position="203"/>
    </location>
    <ligand>
        <name>Mg(2+)</name>
        <dbReference type="ChEBI" id="CHEBI:18420"/>
        <label>1</label>
        <note>catalytic</note>
    </ligand>
</feature>
<dbReference type="AlphaFoldDB" id="L0EU82"/>
<protein>
    <submittedName>
        <fullName evidence="5">Inositol monophosphatase family protein</fullName>
    </submittedName>
</protein>